<name>G2KTY5_FRUST</name>
<keyword evidence="2" id="KW-0732">Signal</keyword>
<keyword evidence="7" id="KW-1133">Transmembrane helix</keyword>
<dbReference type="STRING" id="714313.LSA_00940"/>
<evidence type="ECO:0000256" key="6">
    <source>
        <dbReference type="PIRNR" id="PIRNR002854"/>
    </source>
</evidence>
<keyword evidence="9" id="KW-1185">Reference proteome</keyword>
<dbReference type="PANTHER" id="PTHR30429">
    <property type="entry name" value="D-METHIONINE-BINDING LIPOPROTEIN METQ"/>
    <property type="match status" value="1"/>
</dbReference>
<sequence>MRAAVFYLFIFLNYLKESIIMKKSIKYSITAVVVILIGLAAYFSFFHNSQKEAGNKTVTVGIINGSKKDDELYESVAKTAKDKYGIHVVYKKFTDYSQPNKALTEHEVDLNSFQHVAFLDAWNKAHHTDIVPIGKTIIGQGRIYSQQVKNVKDIKPGSTITIPNDPTNESRGLYILQSAGLIKLAPKKSLATVKDITSNPKNLNIKEVDASQTARSLPDVAASYVNGNFAANAGLDPNKAIYVEPVNKVSAKWINVIAANKADKNNKLYKEYVKAYQTQTTKDLNKKLYGKTQITTWDIKLK</sequence>
<dbReference type="SUPFAM" id="SSF53850">
    <property type="entry name" value="Periplasmic binding protein-like II"/>
    <property type="match status" value="1"/>
</dbReference>
<dbReference type="eggNOG" id="COG1464">
    <property type="taxonomic scope" value="Bacteria"/>
</dbReference>
<dbReference type="AlphaFoldDB" id="G2KTY5"/>
<comment type="subcellular location">
    <subcellularLocation>
        <location evidence="1">Membrane</location>
        <topology evidence="1">Lipid-anchor</topology>
    </subcellularLocation>
</comment>
<evidence type="ECO:0000313" key="9">
    <source>
        <dbReference type="Proteomes" id="UP000001285"/>
    </source>
</evidence>
<dbReference type="Pfam" id="PF03180">
    <property type="entry name" value="Lipoprotein_9"/>
    <property type="match status" value="1"/>
</dbReference>
<dbReference type="KEGG" id="lsn:LSA_00940"/>
<evidence type="ECO:0000256" key="3">
    <source>
        <dbReference type="ARBA" id="ARBA00023136"/>
    </source>
</evidence>
<dbReference type="GO" id="GO:0016020">
    <property type="term" value="C:membrane"/>
    <property type="evidence" value="ECO:0007669"/>
    <property type="project" value="UniProtKB-SubCell"/>
</dbReference>
<keyword evidence="5 6" id="KW-0449">Lipoprotein</keyword>
<evidence type="ECO:0000256" key="1">
    <source>
        <dbReference type="ARBA" id="ARBA00004635"/>
    </source>
</evidence>
<protein>
    <recommendedName>
        <fullName evidence="6">Lipoprotein</fullName>
    </recommendedName>
</protein>
<evidence type="ECO:0000313" key="8">
    <source>
        <dbReference type="EMBL" id="AEN98578.1"/>
    </source>
</evidence>
<dbReference type="PIRSF" id="PIRSF002854">
    <property type="entry name" value="MetQ"/>
    <property type="match status" value="1"/>
</dbReference>
<comment type="similarity">
    <text evidence="6">Belongs to the nlpA lipoprotein family.</text>
</comment>
<organism evidence="8 9">
    <name type="scientific">Fructilactobacillus sanfranciscensis (strain TMW 1.1304)</name>
    <name type="common">Lactobacillus sanfranciscensis</name>
    <dbReference type="NCBI Taxonomy" id="714313"/>
    <lineage>
        <taxon>Bacteria</taxon>
        <taxon>Bacillati</taxon>
        <taxon>Bacillota</taxon>
        <taxon>Bacilli</taxon>
        <taxon>Lactobacillales</taxon>
        <taxon>Lactobacillaceae</taxon>
        <taxon>Fructilactobacillus</taxon>
    </lineage>
</organism>
<gene>
    <name evidence="8" type="ordered locus">LSA_00940</name>
</gene>
<dbReference type="HOGENOM" id="CLU_067080_1_0_9"/>
<dbReference type="InterPro" id="IPR004872">
    <property type="entry name" value="Lipoprotein_NlpA"/>
</dbReference>
<evidence type="ECO:0000256" key="4">
    <source>
        <dbReference type="ARBA" id="ARBA00023139"/>
    </source>
</evidence>
<accession>G2KTY5</accession>
<keyword evidence="4" id="KW-0564">Palmitate</keyword>
<evidence type="ECO:0000256" key="2">
    <source>
        <dbReference type="ARBA" id="ARBA00022729"/>
    </source>
</evidence>
<evidence type="ECO:0000256" key="5">
    <source>
        <dbReference type="ARBA" id="ARBA00023288"/>
    </source>
</evidence>
<reference evidence="8 9" key="1">
    <citation type="journal article" date="2011" name="Microb. Cell Fact.">
        <title>Genomic analysis reveals Lactobacillus sanfranciscensis as stable element in traditional sourdoughs.</title>
        <authorList>
            <person name="Vogel R.F."/>
            <person name="Pavlovic M."/>
            <person name="Ehrmann M.A."/>
            <person name="Wiezer A."/>
            <person name="Liesegang H."/>
            <person name="Offschanka S."/>
            <person name="Voget S."/>
            <person name="Angelov A."/>
            <person name="Bocker G."/>
            <person name="Liebl W."/>
        </authorList>
    </citation>
    <scope>NUCLEOTIDE SEQUENCE [LARGE SCALE GENOMIC DNA]</scope>
    <source>
        <strain evidence="8 9">TMW 1.1304</strain>
    </source>
</reference>
<dbReference type="Proteomes" id="UP000001285">
    <property type="component" value="Chromosome"/>
</dbReference>
<dbReference type="Gene3D" id="3.40.190.10">
    <property type="entry name" value="Periplasmic binding protein-like II"/>
    <property type="match status" value="2"/>
</dbReference>
<proteinExistence type="inferred from homology"/>
<evidence type="ECO:0000256" key="7">
    <source>
        <dbReference type="SAM" id="Phobius"/>
    </source>
</evidence>
<feature type="transmembrane region" description="Helical" evidence="7">
    <location>
        <begin position="25"/>
        <end position="46"/>
    </location>
</feature>
<keyword evidence="3 7" id="KW-0472">Membrane</keyword>
<keyword evidence="7" id="KW-0812">Transmembrane</keyword>
<dbReference type="PANTHER" id="PTHR30429:SF3">
    <property type="entry name" value="LIPOPROTEIN"/>
    <property type="match status" value="1"/>
</dbReference>
<dbReference type="EMBL" id="CP002461">
    <property type="protein sequence ID" value="AEN98578.1"/>
    <property type="molecule type" value="Genomic_DNA"/>
</dbReference>